<dbReference type="InterPro" id="IPR016024">
    <property type="entry name" value="ARM-type_fold"/>
</dbReference>
<organism evidence="3">
    <name type="scientific">Odontella aurita</name>
    <dbReference type="NCBI Taxonomy" id="265563"/>
    <lineage>
        <taxon>Eukaryota</taxon>
        <taxon>Sar</taxon>
        <taxon>Stramenopiles</taxon>
        <taxon>Ochrophyta</taxon>
        <taxon>Bacillariophyta</taxon>
        <taxon>Mediophyceae</taxon>
        <taxon>Biddulphiophycidae</taxon>
        <taxon>Eupodiscales</taxon>
        <taxon>Odontellaceae</taxon>
        <taxon>Odontella</taxon>
    </lineage>
</organism>
<dbReference type="InterPro" id="IPR011990">
    <property type="entry name" value="TPR-like_helical_dom_sf"/>
</dbReference>
<feature type="compositionally biased region" description="Low complexity" evidence="1">
    <location>
        <begin position="537"/>
        <end position="558"/>
    </location>
</feature>
<feature type="domain" description="LRRK2 ARM repeat" evidence="2">
    <location>
        <begin position="273"/>
        <end position="378"/>
    </location>
</feature>
<dbReference type="SMART" id="SM00028">
    <property type="entry name" value="TPR"/>
    <property type="match status" value="11"/>
</dbReference>
<dbReference type="InterPro" id="IPR011989">
    <property type="entry name" value="ARM-like"/>
</dbReference>
<feature type="compositionally biased region" description="Low complexity" evidence="1">
    <location>
        <begin position="435"/>
        <end position="444"/>
    </location>
</feature>
<dbReference type="Pfam" id="PF23744">
    <property type="entry name" value="ARM_LRRK2"/>
    <property type="match status" value="1"/>
</dbReference>
<dbReference type="AlphaFoldDB" id="A0A7S4JPJ0"/>
<feature type="compositionally biased region" description="Polar residues" evidence="1">
    <location>
        <begin position="1"/>
        <end position="10"/>
    </location>
</feature>
<gene>
    <name evidence="3" type="ORF">OAUR00152_LOCUS31552</name>
</gene>
<dbReference type="SUPFAM" id="SSF48452">
    <property type="entry name" value="TPR-like"/>
    <property type="match status" value="2"/>
</dbReference>
<accession>A0A7S4JPJ0</accession>
<feature type="region of interest" description="Disordered" evidence="1">
    <location>
        <begin position="398"/>
        <end position="558"/>
    </location>
</feature>
<evidence type="ECO:0000256" key="1">
    <source>
        <dbReference type="SAM" id="MobiDB-lite"/>
    </source>
</evidence>
<dbReference type="SUPFAM" id="SSF48371">
    <property type="entry name" value="ARM repeat"/>
    <property type="match status" value="1"/>
</dbReference>
<protein>
    <recommendedName>
        <fullName evidence="2">LRRK2 ARM repeat domain-containing protein</fullName>
    </recommendedName>
</protein>
<dbReference type="Pfam" id="PF13424">
    <property type="entry name" value="TPR_12"/>
    <property type="match status" value="2"/>
</dbReference>
<name>A0A7S4JPJ0_9STRA</name>
<feature type="compositionally biased region" description="Low complexity" evidence="1">
    <location>
        <begin position="451"/>
        <end position="462"/>
    </location>
</feature>
<sequence>MNRSEGSGSSVPLPAPAMPGLGVAGTPSSVAGSPSPPAMSAKRRCFAESAAFPMHVGCPPDEMEVDTKKKSEMVRRGIHESALEEKARKLHTCGTRALLAGETKDNGKSLDHKKNYPPVQDSEVAELESLVEAIIASGEVNSATEVLMRAIVDNPGCVATQRYCNSELYEMAQRYDRRVIDILSHRRSVEGIIRGAETCEDDAVVQKIVCRLLWLLGVEVGQRAAIVSAGGNTHIVRAMVRHIGEEDVIAAAFGAIKPLSMDFYGRGIEALERKDTARAVAHAMAEHCDNTEIQADGCSVLSNLAVDVKNQQVSITTKEEIMAILKAMSAHQDNRNVQKQACFALKHLSFAARNADALIEADLPTKQLLETAARRFPEDCKKDCKIALRRLAKGSKRTATFSSSTLSSRAEMSASVRPEHVPNSTKSSRSKGRRASSTSPASTTGDYKNTSPSLVSSRSCSSPKDRSLSLPLFPSSGATHRRSPSVGGYNHHYQQQIPSPATHTLETIVEKRNSKTVPPRMQQARQHAPSYRRNRSGHFTSGGSFSTSPTPSLLASSYSGENTGLADELLKNAVRSGRKGEYSSARAQFEIVLKMKISMYGPGVINSDIVNVINCLGYVCAVAGDTSGAVIQYKKSLDMQQQLLNGATPADEDVANTLSSIGVLYMKIRDLKAAEKFLTDAVKVKQSVNGTTSSIGLFLCRELECLGDLEHLKGRLDEAETLYRLAASCYSYPGCSLVDNNTAIPLAGITAKLGVLAGARGDNVAAKRLMEASLDTKRRAYNPVVCNTDLAESLCSLGYVEASSGDGIKATRRYEESLDIQRRLLGDNGRLRNMNLARTLTSLGMLCMKRGQRGAARSYLEEALDVKRFFMGKSEESEEGSCEFLGMLHSLGEACDCDEDSEVYFEEALQHASLLLYYEEAREQASLKSNLNIRMCEIQTMIADLLFRLGCIVMRRGDLEEARKRCDKALNIYLSLREAADWGPDINTKLVSLLNNLGYICAITGDYDSAIDKYDLSFKIQRSSIEPGTFTVEMAHTQNSLGVLYFKKGSHLVAEESLTRALFMKRHVHGSDSWSSPNIADMLRNIGEVCLARMKYDQAEAHFEEAFAIYEAVPDGSEDFKDASAELSDIYSKLGMIAGFRGDIISAKEHIETALEIKRDIYGPDAANHELVGALNSLGYVCAATGNHGMAIRQYEESLEMLQCIYGSDSECKDIIQTAKSINLLRRISYALCAR</sequence>
<feature type="compositionally biased region" description="Polar residues" evidence="1">
    <location>
        <begin position="398"/>
        <end position="410"/>
    </location>
</feature>
<proteinExistence type="predicted"/>
<feature type="compositionally biased region" description="Polar residues" evidence="1">
    <location>
        <begin position="492"/>
        <end position="505"/>
    </location>
</feature>
<evidence type="ECO:0000259" key="2">
    <source>
        <dbReference type="Pfam" id="PF23744"/>
    </source>
</evidence>
<dbReference type="PANTHER" id="PTHR19959">
    <property type="entry name" value="KINESIN LIGHT CHAIN"/>
    <property type="match status" value="1"/>
</dbReference>
<feature type="compositionally biased region" description="Low complexity" evidence="1">
    <location>
        <begin position="24"/>
        <end position="33"/>
    </location>
</feature>
<reference evidence="3" key="1">
    <citation type="submission" date="2021-01" db="EMBL/GenBank/DDBJ databases">
        <authorList>
            <person name="Corre E."/>
            <person name="Pelletier E."/>
            <person name="Niang G."/>
            <person name="Scheremetjew M."/>
            <person name="Finn R."/>
            <person name="Kale V."/>
            <person name="Holt S."/>
            <person name="Cochrane G."/>
            <person name="Meng A."/>
            <person name="Brown T."/>
            <person name="Cohen L."/>
        </authorList>
    </citation>
    <scope>NUCLEOTIDE SEQUENCE</scope>
    <source>
        <strain evidence="3">Isolate 1302-5</strain>
    </source>
</reference>
<dbReference type="InterPro" id="IPR056597">
    <property type="entry name" value="ARM_LRRK2"/>
</dbReference>
<dbReference type="InterPro" id="IPR019734">
    <property type="entry name" value="TPR_rpt"/>
</dbReference>
<evidence type="ECO:0000313" key="3">
    <source>
        <dbReference type="EMBL" id="CAE2270231.1"/>
    </source>
</evidence>
<dbReference type="Gene3D" id="1.25.10.10">
    <property type="entry name" value="Leucine-rich Repeat Variant"/>
    <property type="match status" value="1"/>
</dbReference>
<dbReference type="PANTHER" id="PTHR19959:SF119">
    <property type="entry name" value="FUNGAL LIPASE-LIKE DOMAIN-CONTAINING PROTEIN"/>
    <property type="match status" value="1"/>
</dbReference>
<feature type="region of interest" description="Disordered" evidence="1">
    <location>
        <begin position="1"/>
        <end position="41"/>
    </location>
</feature>
<dbReference type="Gene3D" id="1.25.40.10">
    <property type="entry name" value="Tetratricopeptide repeat domain"/>
    <property type="match status" value="4"/>
</dbReference>
<dbReference type="EMBL" id="HBKQ01045790">
    <property type="protein sequence ID" value="CAE2270231.1"/>
    <property type="molecule type" value="Transcribed_RNA"/>
</dbReference>